<proteinExistence type="predicted"/>
<keyword evidence="2" id="KW-1185">Reference proteome</keyword>
<protein>
    <submittedName>
        <fullName evidence="1">IS66 family insertion sequence element accessory protein TnpB</fullName>
    </submittedName>
</protein>
<organism evidence="1 2">
    <name type="scientific">Vibrio zhugei</name>
    <dbReference type="NCBI Taxonomy" id="2479546"/>
    <lineage>
        <taxon>Bacteria</taxon>
        <taxon>Pseudomonadati</taxon>
        <taxon>Pseudomonadota</taxon>
        <taxon>Gammaproteobacteria</taxon>
        <taxon>Vibrionales</taxon>
        <taxon>Vibrionaceae</taxon>
        <taxon>Vibrio</taxon>
    </lineage>
</organism>
<gene>
    <name evidence="1" type="ORF">ACFODT_13440</name>
</gene>
<accession>A0ABV7CC81</accession>
<dbReference type="EMBL" id="JBHRSE010000089">
    <property type="protein sequence ID" value="MFC3024821.1"/>
    <property type="molecule type" value="Genomic_DNA"/>
</dbReference>
<comment type="caution">
    <text evidence="1">The sequence shown here is derived from an EMBL/GenBank/DDBJ whole genome shotgun (WGS) entry which is preliminary data.</text>
</comment>
<reference evidence="2" key="1">
    <citation type="journal article" date="2019" name="Int. J. Syst. Evol. Microbiol.">
        <title>The Global Catalogue of Microorganisms (GCM) 10K type strain sequencing project: providing services to taxonomists for standard genome sequencing and annotation.</title>
        <authorList>
            <consortium name="The Broad Institute Genomics Platform"/>
            <consortium name="The Broad Institute Genome Sequencing Center for Infectious Disease"/>
            <person name="Wu L."/>
            <person name="Ma J."/>
        </authorList>
    </citation>
    <scope>NUCLEOTIDE SEQUENCE [LARGE SCALE GENOMIC DNA]</scope>
    <source>
        <strain evidence="2">KCTC 62784</strain>
    </source>
</reference>
<dbReference type="NCBIfam" id="NF047593">
    <property type="entry name" value="IS66_ISAeme5_TnpA"/>
    <property type="match status" value="1"/>
</dbReference>
<evidence type="ECO:0000313" key="2">
    <source>
        <dbReference type="Proteomes" id="UP001595384"/>
    </source>
</evidence>
<dbReference type="RefSeq" id="WP_123015147.1">
    <property type="nucleotide sequence ID" value="NZ_AP024911.1"/>
</dbReference>
<evidence type="ECO:0000313" key="1">
    <source>
        <dbReference type="EMBL" id="MFC3024821.1"/>
    </source>
</evidence>
<dbReference type="Proteomes" id="UP001595384">
    <property type="component" value="Unassembled WGS sequence"/>
</dbReference>
<sequence length="106" mass="11885">MYKRRTDQEWLSLIEQCQASSLTQHAFCQKHDISVSTFYAKRQQLSVSPSQTQSGFVKADIIEKTTCRKVTQTSLANMTLIANNVELSIPQGTPPYYLAELIGALS</sequence>
<name>A0ABV7CC81_9VIBR</name>